<evidence type="ECO:0000313" key="3">
    <source>
        <dbReference type="Proteomes" id="UP001551675"/>
    </source>
</evidence>
<evidence type="ECO:0000256" key="1">
    <source>
        <dbReference type="SAM" id="MobiDB-lite"/>
    </source>
</evidence>
<sequence>MSIIDKVKEMISSTAEKLQNIPKQRHARSQETMGDVTGRGRDTFEGTEGRLGEDTGRRPESPGGTGGPEPR</sequence>
<keyword evidence="3" id="KW-1185">Reference proteome</keyword>
<dbReference type="RefSeq" id="WP_061257596.1">
    <property type="nucleotide sequence ID" value="NZ_JBFALK010000005.1"/>
</dbReference>
<evidence type="ECO:0008006" key="4">
    <source>
        <dbReference type="Google" id="ProtNLM"/>
    </source>
</evidence>
<dbReference type="Proteomes" id="UP001551675">
    <property type="component" value="Unassembled WGS sequence"/>
</dbReference>
<comment type="caution">
    <text evidence="2">The sequence shown here is derived from an EMBL/GenBank/DDBJ whole genome shotgun (WGS) entry which is preliminary data.</text>
</comment>
<evidence type="ECO:0000313" key="2">
    <source>
        <dbReference type="EMBL" id="MEV0969362.1"/>
    </source>
</evidence>
<dbReference type="EMBL" id="JBFALK010000005">
    <property type="protein sequence ID" value="MEV0969362.1"/>
    <property type="molecule type" value="Genomic_DNA"/>
</dbReference>
<reference evidence="2 3" key="1">
    <citation type="submission" date="2024-06" db="EMBL/GenBank/DDBJ databases">
        <title>The Natural Products Discovery Center: Release of the First 8490 Sequenced Strains for Exploring Actinobacteria Biosynthetic Diversity.</title>
        <authorList>
            <person name="Kalkreuter E."/>
            <person name="Kautsar S.A."/>
            <person name="Yang D."/>
            <person name="Bader C.D."/>
            <person name="Teijaro C.N."/>
            <person name="Fluegel L."/>
            <person name="Davis C.M."/>
            <person name="Simpson J.R."/>
            <person name="Lauterbach L."/>
            <person name="Steele A.D."/>
            <person name="Gui C."/>
            <person name="Meng S."/>
            <person name="Li G."/>
            <person name="Viehrig K."/>
            <person name="Ye F."/>
            <person name="Su P."/>
            <person name="Kiefer A.F."/>
            <person name="Nichols A."/>
            <person name="Cepeda A.J."/>
            <person name="Yan W."/>
            <person name="Fan B."/>
            <person name="Jiang Y."/>
            <person name="Adhikari A."/>
            <person name="Zheng C.-J."/>
            <person name="Schuster L."/>
            <person name="Cowan T.M."/>
            <person name="Smanski M.J."/>
            <person name="Chevrette M.G."/>
            <person name="De Carvalho L.P.S."/>
            <person name="Shen B."/>
        </authorList>
    </citation>
    <scope>NUCLEOTIDE SEQUENCE [LARGE SCALE GENOMIC DNA]</scope>
    <source>
        <strain evidence="2 3">NPDC050100</strain>
    </source>
</reference>
<feature type="region of interest" description="Disordered" evidence="1">
    <location>
        <begin position="16"/>
        <end position="71"/>
    </location>
</feature>
<feature type="compositionally biased region" description="Basic and acidic residues" evidence="1">
    <location>
        <begin position="38"/>
        <end position="60"/>
    </location>
</feature>
<accession>A0ABV3GCN3</accession>
<organism evidence="2 3">
    <name type="scientific">Microtetraspora glauca</name>
    <dbReference type="NCBI Taxonomy" id="1996"/>
    <lineage>
        <taxon>Bacteria</taxon>
        <taxon>Bacillati</taxon>
        <taxon>Actinomycetota</taxon>
        <taxon>Actinomycetes</taxon>
        <taxon>Streptosporangiales</taxon>
        <taxon>Streptosporangiaceae</taxon>
        <taxon>Microtetraspora</taxon>
    </lineage>
</organism>
<proteinExistence type="predicted"/>
<gene>
    <name evidence="2" type="ORF">AB0I59_12065</name>
</gene>
<name>A0ABV3GCN3_MICGL</name>
<protein>
    <recommendedName>
        <fullName evidence="4">Antitoxin</fullName>
    </recommendedName>
</protein>